<accession>A0ABM8QA26</accession>
<feature type="transmembrane region" description="Helical" evidence="7">
    <location>
        <begin position="165"/>
        <end position="186"/>
    </location>
</feature>
<evidence type="ECO:0000256" key="1">
    <source>
        <dbReference type="ARBA" id="ARBA00004127"/>
    </source>
</evidence>
<reference evidence="8 9" key="1">
    <citation type="submission" date="2020-11" db="EMBL/GenBank/DDBJ databases">
        <authorList>
            <person name="Peeters C."/>
        </authorList>
    </citation>
    <scope>NUCLEOTIDE SEQUENCE [LARGE SCALE GENOMIC DNA]</scope>
    <source>
        <strain evidence="8 9">LMG 7974</strain>
    </source>
</reference>
<comment type="subcellular location">
    <subcellularLocation>
        <location evidence="1">Endomembrane system</location>
        <topology evidence="1">Multi-pass membrane protein</topology>
    </subcellularLocation>
</comment>
<feature type="transmembrane region" description="Helical" evidence="7">
    <location>
        <begin position="234"/>
        <end position="255"/>
    </location>
</feature>
<evidence type="ECO:0000256" key="5">
    <source>
        <dbReference type="ARBA" id="ARBA00022989"/>
    </source>
</evidence>
<feature type="transmembrane region" description="Helical" evidence="7">
    <location>
        <begin position="72"/>
        <end position="91"/>
    </location>
</feature>
<evidence type="ECO:0000313" key="9">
    <source>
        <dbReference type="Proteomes" id="UP000789803"/>
    </source>
</evidence>
<feature type="transmembrane region" description="Helical" evidence="7">
    <location>
        <begin position="45"/>
        <end position="66"/>
    </location>
</feature>
<name>A0ABM8QA26_9BACT</name>
<organism evidence="8 9">
    <name type="scientific">Campylobacter majalis</name>
    <dbReference type="NCBI Taxonomy" id="2790656"/>
    <lineage>
        <taxon>Bacteria</taxon>
        <taxon>Pseudomonadati</taxon>
        <taxon>Campylobacterota</taxon>
        <taxon>Epsilonproteobacteria</taxon>
        <taxon>Campylobacterales</taxon>
        <taxon>Campylobacteraceae</taxon>
        <taxon>Campylobacter</taxon>
    </lineage>
</organism>
<feature type="transmembrane region" description="Helical" evidence="7">
    <location>
        <begin position="377"/>
        <end position="407"/>
    </location>
</feature>
<feature type="transmembrane region" description="Helical" evidence="7">
    <location>
        <begin position="348"/>
        <end position="365"/>
    </location>
</feature>
<keyword evidence="9" id="KW-1185">Reference proteome</keyword>
<evidence type="ECO:0000256" key="7">
    <source>
        <dbReference type="SAM" id="Phobius"/>
    </source>
</evidence>
<keyword evidence="4 7" id="KW-0812">Transmembrane</keyword>
<dbReference type="Proteomes" id="UP000789803">
    <property type="component" value="Unassembled WGS sequence"/>
</dbReference>
<keyword evidence="3" id="KW-0813">Transport</keyword>
<gene>
    <name evidence="8" type="primary">pbuO</name>
    <name evidence="8" type="ORF">LMG7974_01755</name>
</gene>
<comment type="caution">
    <text evidence="8">The sequence shown here is derived from an EMBL/GenBank/DDBJ whole genome shotgun (WGS) entry which is preliminary data.</text>
</comment>
<feature type="transmembrane region" description="Helical" evidence="7">
    <location>
        <begin position="294"/>
        <end position="312"/>
    </location>
</feature>
<dbReference type="PANTHER" id="PTHR43337:SF1">
    <property type="entry name" value="XANTHINE_URACIL PERMEASE C887.17-RELATED"/>
    <property type="match status" value="1"/>
</dbReference>
<protein>
    <submittedName>
        <fullName evidence="8">Guanine/hypoxanthine permease PbuO</fullName>
    </submittedName>
</protein>
<comment type="similarity">
    <text evidence="2">Belongs to the nucleobase:cation symporter-2 (NCS2) (TC 2.A.40) family. Azg-like subfamily.</text>
</comment>
<dbReference type="Pfam" id="PF00860">
    <property type="entry name" value="Xan_ur_permease"/>
    <property type="match status" value="1"/>
</dbReference>
<evidence type="ECO:0000256" key="2">
    <source>
        <dbReference type="ARBA" id="ARBA00005697"/>
    </source>
</evidence>
<feature type="transmembrane region" description="Helical" evidence="7">
    <location>
        <begin position="192"/>
        <end position="213"/>
    </location>
</feature>
<dbReference type="PANTHER" id="PTHR43337">
    <property type="entry name" value="XANTHINE/URACIL PERMEASE C887.17-RELATED"/>
    <property type="match status" value="1"/>
</dbReference>
<proteinExistence type="inferred from homology"/>
<sequence>MDFFKLKNHGTSVKQELSAGLTTFLAMMYIVPVNAIIMSKTGMPMDALITATALITIIATVLNGIWANTPVAMSVGMGLNAYFTFGLVIGMGIPWQTALGVVFLSGMLFVILSFTDFRIWIIKSIPVDLRRAVSAGVGTFIAFIGLQQMGIVVNNDDVLVGLGNLKDINVLLGIFGLITVLIFWIVNIKGAFILAVLLTSVIAWICSISPYPTEIFSIPASITPILLQLDVKSVFFDSAGVFTLSLLPVVLVFLVTDLFDSVGTLTGVGTRAGIFSEDNKDGLNNLKKTLEADAAVTVVGSVIGVSTTTAFVESASGVEQGGRTGLTAIFCGLFFTLTLFMLPLFKAIPANAIYPVLIMVGILMFSEVRDINFKDPAIMVATFFIVALMPLTYSITNGLAFGFLSYLLVRVFRREWNEINIGIIVLAIISFIVFLVN</sequence>
<evidence type="ECO:0000256" key="4">
    <source>
        <dbReference type="ARBA" id="ARBA00022692"/>
    </source>
</evidence>
<evidence type="ECO:0000256" key="6">
    <source>
        <dbReference type="ARBA" id="ARBA00023136"/>
    </source>
</evidence>
<dbReference type="EMBL" id="CAJHOF010000021">
    <property type="protein sequence ID" value="CAD7289678.1"/>
    <property type="molecule type" value="Genomic_DNA"/>
</dbReference>
<dbReference type="InterPro" id="IPR006043">
    <property type="entry name" value="NCS2"/>
</dbReference>
<feature type="transmembrane region" description="Helical" evidence="7">
    <location>
        <begin position="324"/>
        <end position="342"/>
    </location>
</feature>
<dbReference type="RefSeq" id="WP_229933526.1">
    <property type="nucleotide sequence ID" value="NZ_CAJHOF010000021.1"/>
</dbReference>
<feature type="transmembrane region" description="Helical" evidence="7">
    <location>
        <begin position="133"/>
        <end position="153"/>
    </location>
</feature>
<dbReference type="InterPro" id="IPR045018">
    <property type="entry name" value="Azg-like"/>
</dbReference>
<evidence type="ECO:0000256" key="3">
    <source>
        <dbReference type="ARBA" id="ARBA00022448"/>
    </source>
</evidence>
<feature type="transmembrane region" description="Helical" evidence="7">
    <location>
        <begin position="419"/>
        <end position="436"/>
    </location>
</feature>
<feature type="transmembrane region" description="Helical" evidence="7">
    <location>
        <begin position="98"/>
        <end position="121"/>
    </location>
</feature>
<evidence type="ECO:0000313" key="8">
    <source>
        <dbReference type="EMBL" id="CAD7289678.1"/>
    </source>
</evidence>
<keyword evidence="6 7" id="KW-0472">Membrane</keyword>
<feature type="transmembrane region" description="Helical" evidence="7">
    <location>
        <begin position="20"/>
        <end position="38"/>
    </location>
</feature>
<keyword evidence="5 7" id="KW-1133">Transmembrane helix</keyword>